<keyword evidence="3" id="KW-1185">Reference proteome</keyword>
<dbReference type="EMBL" id="LSSK01001596">
    <property type="protein sequence ID" value="OMH79307.1"/>
    <property type="molecule type" value="Genomic_DNA"/>
</dbReference>
<evidence type="ECO:0000313" key="3">
    <source>
        <dbReference type="Proteomes" id="UP000188320"/>
    </source>
</evidence>
<organism evidence="1 3">
    <name type="scientific">Zancudomyces culisetae</name>
    <name type="common">Gut fungus</name>
    <name type="synonym">Smittium culisetae</name>
    <dbReference type="NCBI Taxonomy" id="1213189"/>
    <lineage>
        <taxon>Eukaryota</taxon>
        <taxon>Fungi</taxon>
        <taxon>Fungi incertae sedis</taxon>
        <taxon>Zoopagomycota</taxon>
        <taxon>Kickxellomycotina</taxon>
        <taxon>Harpellomycetes</taxon>
        <taxon>Harpellales</taxon>
        <taxon>Legeriomycetaceae</taxon>
        <taxon>Zancudomyces</taxon>
    </lineage>
</organism>
<reference evidence="1" key="1">
    <citation type="submission" date="2017-01" db="EMBL/GenBank/DDBJ databases">
        <authorList>
            <person name="Mah S.A."/>
            <person name="Swanson W.J."/>
            <person name="Moy G.W."/>
            <person name="Vacquier V.D."/>
        </authorList>
    </citation>
    <scope>NUCLEOTIDE SEQUENCE [LARGE SCALE GENOMIC DNA]</scope>
    <source>
        <strain evidence="1">COL-18-3</strain>
    </source>
</reference>
<dbReference type="AlphaFoldDB" id="A0A1R1PEA9"/>
<proteinExistence type="predicted"/>
<dbReference type="EMBL" id="LSSK01001216">
    <property type="protein sequence ID" value="OMH80351.1"/>
    <property type="molecule type" value="Genomic_DNA"/>
</dbReference>
<gene>
    <name evidence="2" type="ORF">AX774_g6213</name>
    <name evidence="1" type="ORF">AX774_g7282</name>
</gene>
<name>A0A1R1PEA9_ZANCU</name>
<accession>A0A1R1PEA9</accession>
<comment type="caution">
    <text evidence="1">The sequence shown here is derived from an EMBL/GenBank/DDBJ whole genome shotgun (WGS) entry which is preliminary data.</text>
</comment>
<reference evidence="3" key="2">
    <citation type="submission" date="2017-01" db="EMBL/GenBank/DDBJ databases">
        <authorList>
            <person name="Wang Y."/>
            <person name="White M."/>
            <person name="Kvist S."/>
            <person name="Moncalvo J.-M."/>
        </authorList>
    </citation>
    <scope>NUCLEOTIDE SEQUENCE [LARGE SCALE GENOMIC DNA]</scope>
    <source>
        <strain evidence="3">COL-18-3</strain>
    </source>
</reference>
<protein>
    <submittedName>
        <fullName evidence="1">Uncharacterized protein</fullName>
    </submittedName>
</protein>
<evidence type="ECO:0000313" key="1">
    <source>
        <dbReference type="EMBL" id="OMH79307.1"/>
    </source>
</evidence>
<sequence length="85" mass="9764">MAAFNEKTTYQLRKEGSSVCISPKPTHHNENDIELNQKNDQAFTKDGGHYDPMVSKLFCSNRCHLCGVCRVFFYCSFWSYSNIAC</sequence>
<evidence type="ECO:0000313" key="2">
    <source>
        <dbReference type="EMBL" id="OMH80351.1"/>
    </source>
</evidence>
<dbReference type="Proteomes" id="UP000188320">
    <property type="component" value="Unassembled WGS sequence"/>
</dbReference>